<evidence type="ECO:0000259" key="5">
    <source>
        <dbReference type="PROSITE" id="PS51352"/>
    </source>
</evidence>
<comment type="caution">
    <text evidence="6">The sequence shown here is derived from an EMBL/GenBank/DDBJ whole genome shotgun (WGS) entry which is preliminary data.</text>
</comment>
<dbReference type="Gene3D" id="3.40.30.10">
    <property type="entry name" value="Glutaredoxin"/>
    <property type="match status" value="1"/>
</dbReference>
<dbReference type="InterPro" id="IPR050553">
    <property type="entry name" value="Thioredoxin_ResA/DsbE_sf"/>
</dbReference>
<evidence type="ECO:0000256" key="1">
    <source>
        <dbReference type="ARBA" id="ARBA00004196"/>
    </source>
</evidence>
<comment type="subcellular location">
    <subcellularLocation>
        <location evidence="1">Cell envelope</location>
    </subcellularLocation>
</comment>
<organism evidence="6 7">
    <name type="scientific">Snuella lapsa</name>
    <dbReference type="NCBI Taxonomy" id="870481"/>
    <lineage>
        <taxon>Bacteria</taxon>
        <taxon>Pseudomonadati</taxon>
        <taxon>Bacteroidota</taxon>
        <taxon>Flavobacteriia</taxon>
        <taxon>Flavobacteriales</taxon>
        <taxon>Flavobacteriaceae</taxon>
        <taxon>Snuella</taxon>
    </lineage>
</organism>
<dbReference type="RefSeq" id="WP_345006150.1">
    <property type="nucleotide sequence ID" value="NZ_BAABCY010000062.1"/>
</dbReference>
<keyword evidence="4" id="KW-0676">Redox-active center</keyword>
<evidence type="ECO:0000256" key="2">
    <source>
        <dbReference type="ARBA" id="ARBA00022748"/>
    </source>
</evidence>
<dbReference type="SUPFAM" id="SSF52833">
    <property type="entry name" value="Thioredoxin-like"/>
    <property type="match status" value="1"/>
</dbReference>
<dbReference type="Pfam" id="PF08534">
    <property type="entry name" value="Redoxin"/>
    <property type="match status" value="1"/>
</dbReference>
<keyword evidence="3" id="KW-1015">Disulfide bond</keyword>
<keyword evidence="7" id="KW-1185">Reference proteome</keyword>
<gene>
    <name evidence="6" type="ORF">GCM10022395_22270</name>
</gene>
<proteinExistence type="predicted"/>
<evidence type="ECO:0000256" key="3">
    <source>
        <dbReference type="ARBA" id="ARBA00023157"/>
    </source>
</evidence>
<feature type="domain" description="Thioredoxin" evidence="5">
    <location>
        <begin position="314"/>
        <end position="458"/>
    </location>
</feature>
<dbReference type="Proteomes" id="UP001500954">
    <property type="component" value="Unassembled WGS sequence"/>
</dbReference>
<keyword evidence="2" id="KW-0201">Cytochrome c-type biogenesis</keyword>
<dbReference type="InterPro" id="IPR036249">
    <property type="entry name" value="Thioredoxin-like_sf"/>
</dbReference>
<evidence type="ECO:0000256" key="4">
    <source>
        <dbReference type="ARBA" id="ARBA00023284"/>
    </source>
</evidence>
<sequence>MKKLLIPFIAIACISCKEDTKVDYALLNGKITNKPAGDFTINSFDGLIKDPIAVTEDGSFADTLKVKEGTYVLYDGTNPTFIYLEHGANLSINYDAKDFKNSIKITGNRSEASNYLQSKKQKEKELFGNNPGELYALDETAYKTKLNDYKTELIDLVASTKNIPDNFINQEKRSANYFYLFLLTQYERAHAHFSKQPGFKTSGDFLAELNTVDYNNGIDFEFSPEYKQLVTLHYKESISEVMKTDSLDYNAAFFKVAKTITNETIKNGLIFDFAKNGLTYAKDLKIFYNDFMAVSTNEAHKAELTKSYNKLKALAKGEPSPTFVDYENFKGGKTSLSDLKGKYVYVDVWATWCGPCKREIPFLKDVEQKYHGKDIEFVSISVDKAADYDKWKQMIVDQDLKGIQLFANNSWNSDFVQGYQITGIPRFILIDPEGNIVSSNAPRPSNPELVKLFTSLNI</sequence>
<dbReference type="PROSITE" id="PS51352">
    <property type="entry name" value="THIOREDOXIN_2"/>
    <property type="match status" value="1"/>
</dbReference>
<dbReference type="PANTHER" id="PTHR42852:SF6">
    <property type="entry name" value="THIOL:DISULFIDE INTERCHANGE PROTEIN DSBE"/>
    <property type="match status" value="1"/>
</dbReference>
<name>A0ABP6XTY0_9FLAO</name>
<evidence type="ECO:0000313" key="6">
    <source>
        <dbReference type="EMBL" id="GAA3572521.1"/>
    </source>
</evidence>
<dbReference type="CDD" id="cd02966">
    <property type="entry name" value="TlpA_like_family"/>
    <property type="match status" value="1"/>
</dbReference>
<dbReference type="PANTHER" id="PTHR42852">
    <property type="entry name" value="THIOL:DISULFIDE INTERCHANGE PROTEIN DSBE"/>
    <property type="match status" value="1"/>
</dbReference>
<dbReference type="EMBL" id="BAABCY010000062">
    <property type="protein sequence ID" value="GAA3572521.1"/>
    <property type="molecule type" value="Genomic_DNA"/>
</dbReference>
<protein>
    <recommendedName>
        <fullName evidence="5">Thioredoxin domain-containing protein</fullName>
    </recommendedName>
</protein>
<accession>A0ABP6XTY0</accession>
<dbReference type="InterPro" id="IPR013740">
    <property type="entry name" value="Redoxin"/>
</dbReference>
<dbReference type="InterPro" id="IPR013766">
    <property type="entry name" value="Thioredoxin_domain"/>
</dbReference>
<reference evidence="7" key="1">
    <citation type="journal article" date="2019" name="Int. J. Syst. Evol. Microbiol.">
        <title>The Global Catalogue of Microorganisms (GCM) 10K type strain sequencing project: providing services to taxonomists for standard genome sequencing and annotation.</title>
        <authorList>
            <consortium name="The Broad Institute Genomics Platform"/>
            <consortium name="The Broad Institute Genome Sequencing Center for Infectious Disease"/>
            <person name="Wu L."/>
            <person name="Ma J."/>
        </authorList>
    </citation>
    <scope>NUCLEOTIDE SEQUENCE [LARGE SCALE GENOMIC DNA]</scope>
    <source>
        <strain evidence="7">JCM 17111</strain>
    </source>
</reference>
<evidence type="ECO:0000313" key="7">
    <source>
        <dbReference type="Proteomes" id="UP001500954"/>
    </source>
</evidence>